<evidence type="ECO:0000313" key="1">
    <source>
        <dbReference type="EMBL" id="MPM60648.1"/>
    </source>
</evidence>
<dbReference type="AlphaFoldDB" id="A0A645B6F8"/>
<reference evidence="1" key="1">
    <citation type="submission" date="2019-08" db="EMBL/GenBank/DDBJ databases">
        <authorList>
            <person name="Kucharzyk K."/>
            <person name="Murdoch R.W."/>
            <person name="Higgins S."/>
            <person name="Loffler F."/>
        </authorList>
    </citation>
    <scope>NUCLEOTIDE SEQUENCE</scope>
</reference>
<gene>
    <name evidence="1" type="ORF">SDC9_107500</name>
</gene>
<proteinExistence type="predicted"/>
<accession>A0A645B6F8</accession>
<protein>
    <submittedName>
        <fullName evidence="1">Uncharacterized protein</fullName>
    </submittedName>
</protein>
<dbReference type="EMBL" id="VSSQ01017909">
    <property type="protein sequence ID" value="MPM60648.1"/>
    <property type="molecule type" value="Genomic_DNA"/>
</dbReference>
<organism evidence="1">
    <name type="scientific">bioreactor metagenome</name>
    <dbReference type="NCBI Taxonomy" id="1076179"/>
    <lineage>
        <taxon>unclassified sequences</taxon>
        <taxon>metagenomes</taxon>
        <taxon>ecological metagenomes</taxon>
    </lineage>
</organism>
<comment type="caution">
    <text evidence="1">The sequence shown here is derived from an EMBL/GenBank/DDBJ whole genome shotgun (WGS) entry which is preliminary data.</text>
</comment>
<sequence>MNIIDSSLQESKLLRRRLCFAFSVAAFFILFGLSCTNKKEGQDFYLTQITSTPENTQTITASYTYVSTGSPIPTITATFPPFEPILINVTQAPVTISTISPSGYEYLYKDAVVTFKVENWNSTIFLDLDDLTNRQPQNGDFIVYINTGSMGTTFEFFPTNYARFYYSGKSEMDYASCIADFPKTRFEEYTSYENLPIISQMIDTGDPYCMITNEGHLAVMNMLIKAKFTDDEGNLILPFKVTVYSKLEEDLFIPPPTQTPGPSPTPTNRYSNRGISDHEAKVLDNSIQAFINAISNDDKKSISKMIRYPLEVPLINTYEIVYLKGQEDFIANYEKIFPNEYLVAFKNATIENNVYSHVGRITLETEGGVIGFSDEGEIISIDVFKYRK</sequence>
<name>A0A645B6F8_9ZZZZ</name>